<sequence>MDDLRKNLDDLPSIFNISTGDVFILEPNVYHSYTCSGTNMPPNPTAIITTTMNIYGHALRTADQVAVDKFESLLTTKAAQAQ</sequence>
<protein>
    <submittedName>
        <fullName evidence="1">Uncharacterized protein</fullName>
    </submittedName>
</protein>
<comment type="caution">
    <text evidence="1">The sequence shown here is derived from an EMBL/GenBank/DDBJ whole genome shotgun (WGS) entry which is preliminary data.</text>
</comment>
<evidence type="ECO:0000313" key="2">
    <source>
        <dbReference type="Proteomes" id="UP000632125"/>
    </source>
</evidence>
<dbReference type="Proteomes" id="UP000632125">
    <property type="component" value="Unassembled WGS sequence"/>
</dbReference>
<dbReference type="EMBL" id="JACXIY010000013">
    <property type="protein sequence ID" value="MBD2868957.1"/>
    <property type="molecule type" value="Genomic_DNA"/>
</dbReference>
<name>A0A927CLF1_9BACL</name>
<keyword evidence="2" id="KW-1185">Reference proteome</keyword>
<dbReference type="AlphaFoldDB" id="A0A927CLF1"/>
<proteinExistence type="predicted"/>
<reference evidence="1" key="1">
    <citation type="submission" date="2020-09" db="EMBL/GenBank/DDBJ databases">
        <title>A novel bacterium of genus Paenibacillus, isolated from South China Sea.</title>
        <authorList>
            <person name="Huang H."/>
            <person name="Mo K."/>
            <person name="Hu Y."/>
        </authorList>
    </citation>
    <scope>NUCLEOTIDE SEQUENCE</scope>
    <source>
        <strain evidence="1">IB182493</strain>
    </source>
</reference>
<evidence type="ECO:0000313" key="1">
    <source>
        <dbReference type="EMBL" id="MBD2868957.1"/>
    </source>
</evidence>
<organism evidence="1 2">
    <name type="scientific">Paenibacillus arenilitoris</name>
    <dbReference type="NCBI Taxonomy" id="2772299"/>
    <lineage>
        <taxon>Bacteria</taxon>
        <taxon>Bacillati</taxon>
        <taxon>Bacillota</taxon>
        <taxon>Bacilli</taxon>
        <taxon>Bacillales</taxon>
        <taxon>Paenibacillaceae</taxon>
        <taxon>Paenibacillus</taxon>
    </lineage>
</organism>
<dbReference type="RefSeq" id="WP_190860687.1">
    <property type="nucleotide sequence ID" value="NZ_JACXIY010000013.1"/>
</dbReference>
<accession>A0A927CLF1</accession>
<gene>
    <name evidence="1" type="ORF">IDH41_10230</name>
</gene>